<evidence type="ECO:0000313" key="2">
    <source>
        <dbReference type="Proteomes" id="UP000280467"/>
    </source>
</evidence>
<dbReference type="Proteomes" id="UP000280467">
    <property type="component" value="Segment"/>
</dbReference>
<accession>A0A3G3M9I2</accession>
<dbReference type="KEGG" id="vg:65117162"/>
<evidence type="ECO:0000313" key="1">
    <source>
        <dbReference type="EMBL" id="AYR03123.1"/>
    </source>
</evidence>
<name>A0A3G3M9I2_9CAUD</name>
<protein>
    <submittedName>
        <fullName evidence="1">Uncharacterized protein</fullName>
    </submittedName>
</protein>
<dbReference type="EMBL" id="MH976514">
    <property type="protein sequence ID" value="AYR03123.1"/>
    <property type="molecule type" value="Genomic_DNA"/>
</dbReference>
<proteinExistence type="predicted"/>
<gene>
    <name evidence="1" type="primary">60</name>
    <name evidence="1" type="ORF">SEA_NORDENBERG_60</name>
</gene>
<dbReference type="RefSeq" id="YP_010099475.1">
    <property type="nucleotide sequence ID" value="NC_055777.1"/>
</dbReference>
<reference evidence="1 2" key="1">
    <citation type="submission" date="2018-09" db="EMBL/GenBank/DDBJ databases">
        <authorList>
            <person name="Pope W.H."/>
            <person name="Garlena R.A."/>
            <person name="Russell D.A."/>
            <person name="Jacobs-Sera D."/>
            <person name="Hatfull G.F."/>
        </authorList>
    </citation>
    <scope>NUCLEOTIDE SEQUENCE [LARGE SCALE GENOMIC DNA]</scope>
</reference>
<organism evidence="1 2">
    <name type="scientific">Gordonia phage Nordenberg</name>
    <dbReference type="NCBI Taxonomy" id="2483672"/>
    <lineage>
        <taxon>Viruses</taxon>
        <taxon>Duplodnaviria</taxon>
        <taxon>Heunggongvirae</taxon>
        <taxon>Uroviricota</taxon>
        <taxon>Caudoviricetes</taxon>
        <taxon>Stackebrandtviridae</taxon>
        <taxon>Schenleyvirinae</taxon>
        <taxon>Vividuovirus</taxon>
        <taxon>Vividuovirus nordenberg</taxon>
    </lineage>
</organism>
<keyword evidence="2" id="KW-1185">Reference proteome</keyword>
<dbReference type="GeneID" id="65117162"/>
<sequence>MSWTEDCNACGHTHPDECDCPCGCTMHPADTWDMTELPGDE</sequence>